<dbReference type="Proteomes" id="UP000277204">
    <property type="component" value="Unassembled WGS sequence"/>
</dbReference>
<evidence type="ECO:0000313" key="1">
    <source>
        <dbReference type="EMBL" id="VDO91694.1"/>
    </source>
</evidence>
<dbReference type="AlphaFoldDB" id="A0A183M3Y2"/>
<gene>
    <name evidence="1" type="ORF">SMRZ_LOCUS10757</name>
</gene>
<name>A0A183M3Y2_9TREM</name>
<dbReference type="STRING" id="48269.A0A183M3Y2"/>
<sequence>PPGPPKIVSPESNHVYLDGEQLRAVCVSSPPGKPLGGLFWRWLIRTSQVDDSDIQKISGIGGRGGARLSDYTSVEAYLRSLDSSNSGGSLSQKIVMPELSQLQQGDFISEDVQPLHYTLTKEKDQLVNTLIIQRVTRKYHAAKLICETGHPVGSAHQTSITIFVKRVANIPRTLISKKSYVANKQDEKAQEALNQWIYLPVKFYDKLVMKQFS</sequence>
<evidence type="ECO:0000313" key="2">
    <source>
        <dbReference type="Proteomes" id="UP000277204"/>
    </source>
</evidence>
<keyword evidence="2" id="KW-1185">Reference proteome</keyword>
<accession>A0A183M3Y2</accession>
<organism evidence="1 2">
    <name type="scientific">Schistosoma margrebowiei</name>
    <dbReference type="NCBI Taxonomy" id="48269"/>
    <lineage>
        <taxon>Eukaryota</taxon>
        <taxon>Metazoa</taxon>
        <taxon>Spiralia</taxon>
        <taxon>Lophotrochozoa</taxon>
        <taxon>Platyhelminthes</taxon>
        <taxon>Trematoda</taxon>
        <taxon>Digenea</taxon>
        <taxon>Strigeidida</taxon>
        <taxon>Schistosomatoidea</taxon>
        <taxon>Schistosomatidae</taxon>
        <taxon>Schistosoma</taxon>
    </lineage>
</organism>
<feature type="non-terminal residue" evidence="1">
    <location>
        <position position="1"/>
    </location>
</feature>
<proteinExistence type="predicted"/>
<reference evidence="1 2" key="1">
    <citation type="submission" date="2018-11" db="EMBL/GenBank/DDBJ databases">
        <authorList>
            <consortium name="Pathogen Informatics"/>
        </authorList>
    </citation>
    <scope>NUCLEOTIDE SEQUENCE [LARGE SCALE GENOMIC DNA]</scope>
    <source>
        <strain evidence="1 2">Zambia</strain>
    </source>
</reference>
<dbReference type="EMBL" id="UZAI01005712">
    <property type="protein sequence ID" value="VDO91694.1"/>
    <property type="molecule type" value="Genomic_DNA"/>
</dbReference>
<protein>
    <submittedName>
        <fullName evidence="1">Uncharacterized protein</fullName>
    </submittedName>
</protein>